<proteinExistence type="inferred from homology"/>
<evidence type="ECO:0008006" key="9">
    <source>
        <dbReference type="Google" id="ProtNLM"/>
    </source>
</evidence>
<keyword evidence="8" id="KW-1185">Reference proteome</keyword>
<comment type="caution">
    <text evidence="7">The sequence shown here is derived from an EMBL/GenBank/DDBJ whole genome shotgun (WGS) entry which is preliminary data.</text>
</comment>
<keyword evidence="3 6" id="KW-0732">Signal</keyword>
<dbReference type="PANTHER" id="PTHR38776:SF1">
    <property type="entry name" value="MLTA-INTERACTING PROTEIN-RELATED"/>
    <property type="match status" value="1"/>
</dbReference>
<feature type="signal peptide" evidence="6">
    <location>
        <begin position="1"/>
        <end position="34"/>
    </location>
</feature>
<comment type="similarity">
    <text evidence="2">Belongs to the MipA/OmpV family.</text>
</comment>
<evidence type="ECO:0000313" key="8">
    <source>
        <dbReference type="Proteomes" id="UP000630923"/>
    </source>
</evidence>
<accession>A0A919AIZ3</accession>
<dbReference type="Pfam" id="PF06629">
    <property type="entry name" value="MipA"/>
    <property type="match status" value="1"/>
</dbReference>
<dbReference type="GO" id="GO:0009279">
    <property type="term" value="C:cell outer membrane"/>
    <property type="evidence" value="ECO:0007669"/>
    <property type="project" value="UniProtKB-SubCell"/>
</dbReference>
<reference evidence="7" key="2">
    <citation type="submission" date="2020-09" db="EMBL/GenBank/DDBJ databases">
        <authorList>
            <person name="Sun Q."/>
            <person name="Kim S."/>
        </authorList>
    </citation>
    <scope>NUCLEOTIDE SEQUENCE</scope>
    <source>
        <strain evidence="7">KCTC 42590</strain>
    </source>
</reference>
<evidence type="ECO:0000256" key="3">
    <source>
        <dbReference type="ARBA" id="ARBA00022729"/>
    </source>
</evidence>
<comment type="subcellular location">
    <subcellularLocation>
        <location evidence="1">Cell outer membrane</location>
    </subcellularLocation>
</comment>
<keyword evidence="4" id="KW-0472">Membrane</keyword>
<name>A0A919AIZ3_9PROT</name>
<dbReference type="EMBL" id="BNCI01000001">
    <property type="protein sequence ID" value="GHF12158.1"/>
    <property type="molecule type" value="Genomic_DNA"/>
</dbReference>
<dbReference type="Proteomes" id="UP000630923">
    <property type="component" value="Unassembled WGS sequence"/>
</dbReference>
<gene>
    <name evidence="7" type="ORF">GCM10017044_02590</name>
</gene>
<evidence type="ECO:0000256" key="5">
    <source>
        <dbReference type="ARBA" id="ARBA00023237"/>
    </source>
</evidence>
<evidence type="ECO:0000313" key="7">
    <source>
        <dbReference type="EMBL" id="GHF12158.1"/>
    </source>
</evidence>
<protein>
    <recommendedName>
        <fullName evidence="9">MipA/OmpV family protein</fullName>
    </recommendedName>
</protein>
<dbReference type="InterPro" id="IPR010583">
    <property type="entry name" value="MipA"/>
</dbReference>
<evidence type="ECO:0000256" key="2">
    <source>
        <dbReference type="ARBA" id="ARBA00005722"/>
    </source>
</evidence>
<dbReference type="AlphaFoldDB" id="A0A919AIZ3"/>
<organism evidence="7 8">
    <name type="scientific">Kordiimonas sediminis</name>
    <dbReference type="NCBI Taxonomy" id="1735581"/>
    <lineage>
        <taxon>Bacteria</taxon>
        <taxon>Pseudomonadati</taxon>
        <taxon>Pseudomonadota</taxon>
        <taxon>Alphaproteobacteria</taxon>
        <taxon>Kordiimonadales</taxon>
        <taxon>Kordiimonadaceae</taxon>
        <taxon>Kordiimonas</taxon>
    </lineage>
</organism>
<reference evidence="7" key="1">
    <citation type="journal article" date="2014" name="Int. J. Syst. Evol. Microbiol.">
        <title>Complete genome sequence of Corynebacterium casei LMG S-19264T (=DSM 44701T), isolated from a smear-ripened cheese.</title>
        <authorList>
            <consortium name="US DOE Joint Genome Institute (JGI-PGF)"/>
            <person name="Walter F."/>
            <person name="Albersmeier A."/>
            <person name="Kalinowski J."/>
            <person name="Ruckert C."/>
        </authorList>
    </citation>
    <scope>NUCLEOTIDE SEQUENCE</scope>
    <source>
        <strain evidence="7">KCTC 42590</strain>
    </source>
</reference>
<evidence type="ECO:0000256" key="4">
    <source>
        <dbReference type="ARBA" id="ARBA00023136"/>
    </source>
</evidence>
<evidence type="ECO:0000256" key="6">
    <source>
        <dbReference type="SAM" id="SignalP"/>
    </source>
</evidence>
<keyword evidence="5" id="KW-0998">Cell outer membrane</keyword>
<evidence type="ECO:0000256" key="1">
    <source>
        <dbReference type="ARBA" id="ARBA00004442"/>
    </source>
</evidence>
<sequence>MREKEMGKKKQSLLYSAGIAALLSTIWSVGTAHATSQPIDISDRVESAVEAVQEGLEILWPEGFPKEDFSFRLGIGTGFTPDYVGSDNYRLRFLPILEVKYKDVWRLNGTKLSYTAISRGHFEAGPLINYRFGRSESQNKALRGLGNISDTVEVGGFIQYRTKKMLLNADFRQALGASQGQTLRLTVGHGILKKGPFFMGVGARAKIMNKKGMQTNFGITQQQSDQSEYGFTPYEAKAGFSEVSGNVVAGYRLNENARIVSLLSVGRLLNGAKNSPLVTSGTGSKYQIIAGTAITFSF</sequence>
<dbReference type="PANTHER" id="PTHR38776">
    <property type="entry name" value="MLTA-INTERACTING PROTEIN-RELATED"/>
    <property type="match status" value="1"/>
</dbReference>
<feature type="chain" id="PRO_5037801695" description="MipA/OmpV family protein" evidence="6">
    <location>
        <begin position="35"/>
        <end position="298"/>
    </location>
</feature>